<organism evidence="1 2">
    <name type="scientific">Loxostege sticticalis</name>
    <name type="common">Beet webworm moth</name>
    <dbReference type="NCBI Taxonomy" id="481309"/>
    <lineage>
        <taxon>Eukaryota</taxon>
        <taxon>Metazoa</taxon>
        <taxon>Ecdysozoa</taxon>
        <taxon>Arthropoda</taxon>
        <taxon>Hexapoda</taxon>
        <taxon>Insecta</taxon>
        <taxon>Pterygota</taxon>
        <taxon>Neoptera</taxon>
        <taxon>Endopterygota</taxon>
        <taxon>Lepidoptera</taxon>
        <taxon>Glossata</taxon>
        <taxon>Ditrysia</taxon>
        <taxon>Pyraloidea</taxon>
        <taxon>Crambidae</taxon>
        <taxon>Pyraustinae</taxon>
        <taxon>Loxostege</taxon>
    </lineage>
</organism>
<dbReference type="CDD" id="cd00303">
    <property type="entry name" value="retropepsin_like"/>
    <property type="match status" value="1"/>
</dbReference>
<dbReference type="PANTHER" id="PTHR47331">
    <property type="entry name" value="PHD-TYPE DOMAIN-CONTAINING PROTEIN"/>
    <property type="match status" value="1"/>
</dbReference>
<evidence type="ECO:0000313" key="1">
    <source>
        <dbReference type="EMBL" id="KAL0850686.1"/>
    </source>
</evidence>
<name>A0ABD0TN97_LOXSC</name>
<evidence type="ECO:0008006" key="3">
    <source>
        <dbReference type="Google" id="ProtNLM"/>
    </source>
</evidence>
<dbReference type="Pfam" id="PF03564">
    <property type="entry name" value="DUF1759"/>
    <property type="match status" value="1"/>
</dbReference>
<dbReference type="PANTHER" id="PTHR47331:SF5">
    <property type="entry name" value="RIBONUCLEASE H"/>
    <property type="match status" value="1"/>
</dbReference>
<accession>A0ABD0TN97</accession>
<gene>
    <name evidence="1" type="ORF">ABMA28_006631</name>
</gene>
<evidence type="ECO:0000313" key="2">
    <source>
        <dbReference type="Proteomes" id="UP001549921"/>
    </source>
</evidence>
<comment type="caution">
    <text evidence="1">The sequence shown here is derived from an EMBL/GenBank/DDBJ whole genome shotgun (WGS) entry which is preliminary data.</text>
</comment>
<reference evidence="1 2" key="1">
    <citation type="submission" date="2024-06" db="EMBL/GenBank/DDBJ databases">
        <title>A chromosome-level genome assembly of beet webworm, Loxostege sticticalis.</title>
        <authorList>
            <person name="Zhang Y."/>
        </authorList>
    </citation>
    <scope>NUCLEOTIDE SEQUENCE [LARGE SCALE GENOMIC DNA]</scope>
    <source>
        <strain evidence="1">AQ028</strain>
        <tissue evidence="1">Male pupae</tissue>
    </source>
</reference>
<sequence length="754" mass="85884">MSEKLIKKRSSLKAKVTNFNNYIKILKSSEKLSDLQVLDLENRFKNFETILNDFDNLQTEIELLSDDPEPEDIYAERFKFEELYYPLIATAQSLLGAARQHQQHNSSAGSVSNSEVSGGTKNNFIRLPKIDLPRFDGSYQCWLEYRYTFLSLIHNNHGIDSINKFHYLRASLQGAAAEIIKNIDFKSDNYEMAWDLLCDRFNNSRLLITNHVQALFNAEPIKNECSVLLRQLTDTINKNIRALKALNEPTQHWDTLIIYMMSLKLDSITSRNWEEYRNNLSSSPTLLQFCTFINNKADLLETLEENKKLQTNIKTNTNKSNSFVITSNQNSYNYNSNVQDRNKIICPLCTQNHYLYSCDAFRKLTIEDRLQKAKEFNVCMNCLRVGHVEKRCRFSHCKYCKSRHNTLLHLEAENSLVEHNPMPTPSHTNVSLSANIQPTSHKNVLLSTAVVRVVSDKGKRYNARVLLDSGSSAHFITNSLCDKLGLSRVDTSSKVTGINNQTCSSAQSCKLTIESSYNNYTAKLKCLILPEITRKLPASYIDIECIPIPTGLSLADPSFNIPSDIDILLGAELFWDVIQGNHINLGKNLPKLCESKLGWLISGSVPTNSKLNHSHSHFCNFSRTDSVESKNIDSILPKRCLSLEERACEDHLNTTERNADGRFVVSMPRPPRADPAILSDSYVTAKRRFLSLEKQFERHPKFKRLYMEFMHEYESRAYMELCANAIHSADLVPEAGRLIKSAISNCGGQAPHFS</sequence>
<dbReference type="InterPro" id="IPR005312">
    <property type="entry name" value="DUF1759"/>
</dbReference>
<dbReference type="InterPro" id="IPR021109">
    <property type="entry name" value="Peptidase_aspartic_dom_sf"/>
</dbReference>
<dbReference type="Gene3D" id="2.40.70.10">
    <property type="entry name" value="Acid Proteases"/>
    <property type="match status" value="1"/>
</dbReference>
<dbReference type="Proteomes" id="UP001549921">
    <property type="component" value="Unassembled WGS sequence"/>
</dbReference>
<proteinExistence type="predicted"/>
<protein>
    <recommendedName>
        <fullName evidence="3">Peptidase aspartic putative domain-containing protein</fullName>
    </recommendedName>
</protein>
<dbReference type="AlphaFoldDB" id="A0ABD0TN97"/>
<dbReference type="EMBL" id="JBEDNZ010000002">
    <property type="protein sequence ID" value="KAL0850686.1"/>
    <property type="molecule type" value="Genomic_DNA"/>
</dbReference>